<gene>
    <name evidence="3" type="ORF">FNB15_17265</name>
</gene>
<sequence>MRILKWIVAVVVLLVAGAVIAVLTVDVNRFKPQIVAAVENATGRKLDIAQDMKLSLWPLGIGVKQVSFANAAWGGRPQMATVGEFTAQVDLMALIGGQVKVDSLVLNDVDLLLEKDRQGRGNWDFTGQKPAPQQQPQSQATTQSGGTIIPSIENVALKNVRLTYRDAQANSQNNVVLSELTVKQAKGGLLAVKMVADVDGKAITADGTLGSFDDLMSGSRPWPVKMAATLPGAKVSVDGSIAQPMQAKGIALKLTVDAPDLSKVAALAGASAPAVPLTLQADVKDTGPQRYALSNIAAKVADSDLSGNGEVNLAGAKPAVRFDLASKNMDVTQLMPKDSAKPATGGSTAAGGSAGSSAGGQKRLFSSDPLPLEGLNAVDATGSYKAERLKAPKLDAQGVALNLTLKDGVLNAKPAIANLSNGSLNGDITVNAKSKSMTAKLDGKGVVLSEYLQKAGITDIVRRGGPADLVLDVTSSAASMQQMMAGLNGKMVLKVGEGELKEEYIRDFLPGLARAVSALDRATAKTKLHCVVSGLDFKNGVVTPKAILAETGSMTMTGDGTINLGTERIDLKLVPSSRDTGLAAMLPPVNVRGSLADPSFTPDSAALAKGVLGAVAGVAALGPLALLSPAMGSGGDDAATACAKAVALAEGRPVPQSAKPATGSPATGTQTQDQQKPESRGDALRRGLGNLLGR</sequence>
<reference evidence="3 4" key="1">
    <citation type="submission" date="2019-07" db="EMBL/GenBank/DDBJ databases">
        <title>Genome sequencing for Ferrovibrio sp. K5.</title>
        <authorList>
            <person name="Park S.-J."/>
        </authorList>
    </citation>
    <scope>NUCLEOTIDE SEQUENCE [LARGE SCALE GENOMIC DNA]</scope>
    <source>
        <strain evidence="3 4">K5</strain>
    </source>
</reference>
<feature type="domain" description="AsmA" evidence="2">
    <location>
        <begin position="2"/>
        <end position="249"/>
    </location>
</feature>
<dbReference type="InterPro" id="IPR007844">
    <property type="entry name" value="AsmA"/>
</dbReference>
<feature type="compositionally biased region" description="Polar residues" evidence="1">
    <location>
        <begin position="664"/>
        <end position="674"/>
    </location>
</feature>
<dbReference type="AlphaFoldDB" id="A0A516H5G0"/>
<feature type="compositionally biased region" description="Basic and acidic residues" evidence="1">
    <location>
        <begin position="675"/>
        <end position="685"/>
    </location>
</feature>
<protein>
    <submittedName>
        <fullName evidence="3">AsmA family protein</fullName>
    </submittedName>
</protein>
<dbReference type="Proteomes" id="UP000317496">
    <property type="component" value="Chromosome"/>
</dbReference>
<organism evidence="3 4">
    <name type="scientific">Ferrovibrio terrae</name>
    <dbReference type="NCBI Taxonomy" id="2594003"/>
    <lineage>
        <taxon>Bacteria</taxon>
        <taxon>Pseudomonadati</taxon>
        <taxon>Pseudomonadota</taxon>
        <taxon>Alphaproteobacteria</taxon>
        <taxon>Rhodospirillales</taxon>
        <taxon>Rhodospirillaceae</taxon>
        <taxon>Ferrovibrio</taxon>
    </lineage>
</organism>
<name>A0A516H5G0_9PROT</name>
<dbReference type="Pfam" id="PF05170">
    <property type="entry name" value="AsmA"/>
    <property type="match status" value="2"/>
</dbReference>
<keyword evidence="4" id="KW-1185">Reference proteome</keyword>
<dbReference type="RefSeq" id="WP_144257907.1">
    <property type="nucleotide sequence ID" value="NZ_CP041636.1"/>
</dbReference>
<dbReference type="GO" id="GO:0090313">
    <property type="term" value="P:regulation of protein targeting to membrane"/>
    <property type="evidence" value="ECO:0007669"/>
    <property type="project" value="TreeGrafter"/>
</dbReference>
<evidence type="ECO:0000313" key="4">
    <source>
        <dbReference type="Proteomes" id="UP000317496"/>
    </source>
</evidence>
<dbReference type="OrthoDB" id="225437at2"/>
<feature type="domain" description="AsmA" evidence="2">
    <location>
        <begin position="263"/>
        <end position="545"/>
    </location>
</feature>
<proteinExistence type="predicted"/>
<accession>A0A516H5G0</accession>
<dbReference type="KEGG" id="fer:FNB15_17265"/>
<evidence type="ECO:0000256" key="1">
    <source>
        <dbReference type="SAM" id="MobiDB-lite"/>
    </source>
</evidence>
<feature type="region of interest" description="Disordered" evidence="1">
    <location>
        <begin position="336"/>
        <end position="366"/>
    </location>
</feature>
<feature type="region of interest" description="Disordered" evidence="1">
    <location>
        <begin position="121"/>
        <end position="145"/>
    </location>
</feature>
<dbReference type="PANTHER" id="PTHR30441:SF4">
    <property type="entry name" value="PROTEIN ASMA"/>
    <property type="match status" value="1"/>
</dbReference>
<dbReference type="GO" id="GO:0005886">
    <property type="term" value="C:plasma membrane"/>
    <property type="evidence" value="ECO:0007669"/>
    <property type="project" value="TreeGrafter"/>
</dbReference>
<feature type="compositionally biased region" description="Gly residues" evidence="1">
    <location>
        <begin position="348"/>
        <end position="358"/>
    </location>
</feature>
<dbReference type="EMBL" id="CP041636">
    <property type="protein sequence ID" value="QDO98910.1"/>
    <property type="molecule type" value="Genomic_DNA"/>
</dbReference>
<evidence type="ECO:0000259" key="2">
    <source>
        <dbReference type="Pfam" id="PF05170"/>
    </source>
</evidence>
<evidence type="ECO:0000313" key="3">
    <source>
        <dbReference type="EMBL" id="QDO98910.1"/>
    </source>
</evidence>
<dbReference type="PANTHER" id="PTHR30441">
    <property type="entry name" value="DUF748 DOMAIN-CONTAINING PROTEIN"/>
    <property type="match status" value="1"/>
</dbReference>
<feature type="compositionally biased region" description="Low complexity" evidence="1">
    <location>
        <begin position="126"/>
        <end position="145"/>
    </location>
</feature>
<feature type="region of interest" description="Disordered" evidence="1">
    <location>
        <begin position="651"/>
        <end position="694"/>
    </location>
</feature>
<dbReference type="InterPro" id="IPR052894">
    <property type="entry name" value="AsmA-related"/>
</dbReference>